<feature type="transmembrane region" description="Helical" evidence="5">
    <location>
        <begin position="337"/>
        <end position="358"/>
    </location>
</feature>
<dbReference type="Gene3D" id="1.20.1250.20">
    <property type="entry name" value="MFS general substrate transporter like domains"/>
    <property type="match status" value="1"/>
</dbReference>
<feature type="transmembrane region" description="Helical" evidence="5">
    <location>
        <begin position="249"/>
        <end position="267"/>
    </location>
</feature>
<protein>
    <submittedName>
        <fullName evidence="7">MFS transporter</fullName>
    </submittedName>
</protein>
<accession>A0A6M0S9H2</accession>
<feature type="transmembrane region" description="Helical" evidence="5">
    <location>
        <begin position="47"/>
        <end position="65"/>
    </location>
</feature>
<dbReference type="InterPro" id="IPR011701">
    <property type="entry name" value="MFS"/>
</dbReference>
<keyword evidence="2 5" id="KW-0812">Transmembrane</keyword>
<feature type="transmembrane region" description="Helical" evidence="5">
    <location>
        <begin position="164"/>
        <end position="185"/>
    </location>
</feature>
<feature type="transmembrane region" description="Helical" evidence="5">
    <location>
        <begin position="72"/>
        <end position="91"/>
    </location>
</feature>
<organism evidence="7 8">
    <name type="scientific">Adonisia turfae CCMR0082</name>
    <dbReference type="NCBI Taxonomy" id="2304604"/>
    <lineage>
        <taxon>Bacteria</taxon>
        <taxon>Bacillati</taxon>
        <taxon>Cyanobacteriota</taxon>
        <taxon>Adonisia</taxon>
        <taxon>Adonisia turfae</taxon>
    </lineage>
</organism>
<proteinExistence type="predicted"/>
<evidence type="ECO:0000256" key="1">
    <source>
        <dbReference type="ARBA" id="ARBA00004651"/>
    </source>
</evidence>
<feature type="transmembrane region" description="Helical" evidence="5">
    <location>
        <begin position="274"/>
        <end position="291"/>
    </location>
</feature>
<gene>
    <name evidence="7" type="ORF">D0962_16660</name>
</gene>
<comment type="subcellular location">
    <subcellularLocation>
        <location evidence="1">Cell membrane</location>
        <topology evidence="1">Multi-pass membrane protein</topology>
    </subcellularLocation>
</comment>
<evidence type="ECO:0000313" key="7">
    <source>
        <dbReference type="EMBL" id="NEZ64402.1"/>
    </source>
</evidence>
<feature type="transmembrane region" description="Helical" evidence="5">
    <location>
        <begin position="211"/>
        <end position="229"/>
    </location>
</feature>
<evidence type="ECO:0000259" key="6">
    <source>
        <dbReference type="PROSITE" id="PS50850"/>
    </source>
</evidence>
<reference evidence="7 8" key="1">
    <citation type="journal article" date="2020" name="Microb. Ecol.">
        <title>Ecogenomics of the Marine Benthic Filamentous Cyanobacterium Adonisia.</title>
        <authorList>
            <person name="Walter J.M."/>
            <person name="Coutinho F.H."/>
            <person name="Leomil L."/>
            <person name="Hargreaves P.I."/>
            <person name="Campeao M.E."/>
            <person name="Vieira V.V."/>
            <person name="Silva B.S."/>
            <person name="Fistarol G.O."/>
            <person name="Salomon P.S."/>
            <person name="Sawabe T."/>
            <person name="Mino S."/>
            <person name="Hosokawa M."/>
            <person name="Miyashita H."/>
            <person name="Maruyama F."/>
            <person name="van Verk M.C."/>
            <person name="Dutilh B.E."/>
            <person name="Thompson C.C."/>
            <person name="Thompson F.L."/>
        </authorList>
    </citation>
    <scope>NUCLEOTIDE SEQUENCE [LARGE SCALE GENOMIC DNA]</scope>
    <source>
        <strain evidence="7 8">CCMR0082</strain>
    </source>
</reference>
<dbReference type="PANTHER" id="PTHR23534:SF1">
    <property type="entry name" value="MAJOR FACILITATOR SUPERFAMILY PROTEIN"/>
    <property type="match status" value="1"/>
</dbReference>
<dbReference type="PROSITE" id="PS50850">
    <property type="entry name" value="MFS"/>
    <property type="match status" value="1"/>
</dbReference>
<dbReference type="GO" id="GO:0005886">
    <property type="term" value="C:plasma membrane"/>
    <property type="evidence" value="ECO:0007669"/>
    <property type="project" value="UniProtKB-SubCell"/>
</dbReference>
<keyword evidence="4 5" id="KW-0472">Membrane</keyword>
<dbReference type="PANTHER" id="PTHR23534">
    <property type="entry name" value="MFS PERMEASE"/>
    <property type="match status" value="1"/>
</dbReference>
<evidence type="ECO:0000256" key="4">
    <source>
        <dbReference type="ARBA" id="ARBA00023136"/>
    </source>
</evidence>
<feature type="transmembrane region" description="Helical" evidence="5">
    <location>
        <begin position="297"/>
        <end position="316"/>
    </location>
</feature>
<evidence type="ECO:0000313" key="8">
    <source>
        <dbReference type="Proteomes" id="UP000473574"/>
    </source>
</evidence>
<evidence type="ECO:0000256" key="2">
    <source>
        <dbReference type="ARBA" id="ARBA00022692"/>
    </source>
</evidence>
<keyword evidence="3 5" id="KW-1133">Transmembrane helix</keyword>
<evidence type="ECO:0000256" key="3">
    <source>
        <dbReference type="ARBA" id="ARBA00022989"/>
    </source>
</evidence>
<feature type="domain" description="Major facilitator superfamily (MFS) profile" evidence="6">
    <location>
        <begin position="210"/>
        <end position="394"/>
    </location>
</feature>
<dbReference type="InterPro" id="IPR036259">
    <property type="entry name" value="MFS_trans_sf"/>
</dbReference>
<feature type="transmembrane region" description="Helical" evidence="5">
    <location>
        <begin position="97"/>
        <end position="121"/>
    </location>
</feature>
<dbReference type="RefSeq" id="WP_163664652.1">
    <property type="nucleotide sequence ID" value="NZ_QZCE01000002.1"/>
</dbReference>
<evidence type="ECO:0000256" key="5">
    <source>
        <dbReference type="SAM" id="Phobius"/>
    </source>
</evidence>
<dbReference type="Pfam" id="PF07690">
    <property type="entry name" value="MFS_1"/>
    <property type="match status" value="1"/>
</dbReference>
<dbReference type="GO" id="GO:0022857">
    <property type="term" value="F:transmembrane transporter activity"/>
    <property type="evidence" value="ECO:0007669"/>
    <property type="project" value="InterPro"/>
</dbReference>
<dbReference type="SUPFAM" id="SSF103473">
    <property type="entry name" value="MFS general substrate transporter"/>
    <property type="match status" value="1"/>
</dbReference>
<feature type="transmembrane region" description="Helical" evidence="5">
    <location>
        <begin position="364"/>
        <end position="383"/>
    </location>
</feature>
<name>A0A6M0S9H2_9CYAN</name>
<feature type="transmembrane region" description="Helical" evidence="5">
    <location>
        <begin position="133"/>
        <end position="152"/>
    </location>
</feature>
<dbReference type="EMBL" id="QZCE01000002">
    <property type="protein sequence ID" value="NEZ64402.1"/>
    <property type="molecule type" value="Genomic_DNA"/>
</dbReference>
<dbReference type="Proteomes" id="UP000473574">
    <property type="component" value="Unassembled WGS sequence"/>
</dbReference>
<sequence length="394" mass="42826">MKSAKSQVALLALCQATAMTINTVLVTVAVLIGYALATDKALATLPLAIRQVAMMVATIPASLLMQRIGRRNGFLMGNFIGLVGTGVGIYSLAIANFWLFTLSMTVLGISGGFFGYYRFAAADVADRAFRSQAISWVLAGGIIAAILGPWLATGSQGWFNSELYIGALVALLGLHVFTSLLLLGLQIPSMTSAHHTQNTRPLAEIMRQPKFLVATLGSTVSFSVMAFVMTATPLAMAAATYSFEQTASVIQWHVLGMFAPSLVTGWLIKRFGTLQIIVTGTVLNLACMGLNLSGTSFWHFTIALLLLGLGWNFMYVGSTTLLTETHTPEEKGKVQAIHDFIMFSFVALATFLAGPIFHRFDWELLNQMSWPLVLLTLLVVLWLQQKRLRSQHLV</sequence>
<comment type="caution">
    <text evidence="7">The sequence shown here is derived from an EMBL/GenBank/DDBJ whole genome shotgun (WGS) entry which is preliminary data.</text>
</comment>
<dbReference type="AlphaFoldDB" id="A0A6M0S9H2"/>
<dbReference type="InterPro" id="IPR020846">
    <property type="entry name" value="MFS_dom"/>
</dbReference>